<evidence type="ECO:0000313" key="2">
    <source>
        <dbReference type="Proteomes" id="UP000265520"/>
    </source>
</evidence>
<comment type="caution">
    <text evidence="1">The sequence shown here is derived from an EMBL/GenBank/DDBJ whole genome shotgun (WGS) entry which is preliminary data.</text>
</comment>
<keyword evidence="2" id="KW-1185">Reference proteome</keyword>
<evidence type="ECO:0000313" key="1">
    <source>
        <dbReference type="EMBL" id="MCI36862.1"/>
    </source>
</evidence>
<accession>A0A392RKY8</accession>
<sequence length="55" mass="5632">RKYSKSEVLSLPGAARASLLAPSAPIAAAALPVLFAAPRASLWAPRAPVSVKMGF</sequence>
<name>A0A392RKY8_9FABA</name>
<reference evidence="1 2" key="1">
    <citation type="journal article" date="2018" name="Front. Plant Sci.">
        <title>Red Clover (Trifolium pratense) and Zigzag Clover (T. medium) - A Picture of Genomic Similarities and Differences.</title>
        <authorList>
            <person name="Dluhosova J."/>
            <person name="Istvanek J."/>
            <person name="Nedelnik J."/>
            <person name="Repkova J."/>
        </authorList>
    </citation>
    <scope>NUCLEOTIDE SEQUENCE [LARGE SCALE GENOMIC DNA]</scope>
    <source>
        <strain evidence="2">cv. 10/8</strain>
        <tissue evidence="1">Leaf</tissue>
    </source>
</reference>
<protein>
    <submittedName>
        <fullName evidence="1">Uncharacterized protein</fullName>
    </submittedName>
</protein>
<dbReference type="EMBL" id="LXQA010238251">
    <property type="protein sequence ID" value="MCI36862.1"/>
    <property type="molecule type" value="Genomic_DNA"/>
</dbReference>
<proteinExistence type="predicted"/>
<dbReference type="Proteomes" id="UP000265520">
    <property type="component" value="Unassembled WGS sequence"/>
</dbReference>
<dbReference type="AlphaFoldDB" id="A0A392RKY8"/>
<organism evidence="1 2">
    <name type="scientific">Trifolium medium</name>
    <dbReference type="NCBI Taxonomy" id="97028"/>
    <lineage>
        <taxon>Eukaryota</taxon>
        <taxon>Viridiplantae</taxon>
        <taxon>Streptophyta</taxon>
        <taxon>Embryophyta</taxon>
        <taxon>Tracheophyta</taxon>
        <taxon>Spermatophyta</taxon>
        <taxon>Magnoliopsida</taxon>
        <taxon>eudicotyledons</taxon>
        <taxon>Gunneridae</taxon>
        <taxon>Pentapetalae</taxon>
        <taxon>rosids</taxon>
        <taxon>fabids</taxon>
        <taxon>Fabales</taxon>
        <taxon>Fabaceae</taxon>
        <taxon>Papilionoideae</taxon>
        <taxon>50 kb inversion clade</taxon>
        <taxon>NPAAA clade</taxon>
        <taxon>Hologalegina</taxon>
        <taxon>IRL clade</taxon>
        <taxon>Trifolieae</taxon>
        <taxon>Trifolium</taxon>
    </lineage>
</organism>
<feature type="non-terminal residue" evidence="1">
    <location>
        <position position="1"/>
    </location>
</feature>